<evidence type="ECO:0000313" key="5">
    <source>
        <dbReference type="EMBL" id="KAA0177250.1"/>
    </source>
</evidence>
<evidence type="ECO:0000313" key="6">
    <source>
        <dbReference type="Proteomes" id="UP000322899"/>
    </source>
</evidence>
<keyword evidence="7" id="KW-1185">Reference proteome</keyword>
<dbReference type="Proteomes" id="UP000322899">
    <property type="component" value="Unassembled WGS sequence"/>
</dbReference>
<evidence type="ECO:0000256" key="1">
    <source>
        <dbReference type="ARBA" id="ARBA00007491"/>
    </source>
</evidence>
<evidence type="ECO:0000313" key="4">
    <source>
        <dbReference type="EMBL" id="KAA0167576.1"/>
    </source>
</evidence>
<dbReference type="AlphaFoldDB" id="A0A5A8CWM6"/>
<dbReference type="PANTHER" id="PTHR12373">
    <property type="entry name" value="ENHANCER OF RUDIMENTARY ERH"/>
    <property type="match status" value="1"/>
</dbReference>
<comment type="caution">
    <text evidence="2">The sequence shown here is derived from an EMBL/GenBank/DDBJ whole genome shotgun (WGS) entry which is preliminary data.</text>
</comment>
<dbReference type="Gene3D" id="3.30.2260.10">
    <property type="entry name" value="Enhancer of rudimentary"/>
    <property type="match status" value="1"/>
</dbReference>
<protein>
    <recommendedName>
        <fullName evidence="10">Enhancer of rudimentary homolog</fullName>
    </recommendedName>
</protein>
<sequence length="121" mass="13734">MAAAAPADFSPALEKRVSRGSHTIVLVQLLPEITSRTYHDFERLDEALDGVIKMYEHRLAELNPGVTQFSYELADLFKYLVSLADIAFLVFDPHTLKYDSYPVSWVQHQIYTRMRGSAAAE</sequence>
<dbReference type="InterPro" id="IPR035912">
    <property type="entry name" value="EHR_sf"/>
</dbReference>
<evidence type="ECO:0000313" key="2">
    <source>
        <dbReference type="EMBL" id="KAA0156827.1"/>
    </source>
</evidence>
<evidence type="ECO:0000313" key="8">
    <source>
        <dbReference type="Proteomes" id="UP000324907"/>
    </source>
</evidence>
<dbReference type="Proteomes" id="UP000324907">
    <property type="component" value="Unassembled WGS sequence"/>
</dbReference>
<evidence type="ECO:0008006" key="10">
    <source>
        <dbReference type="Google" id="ProtNLM"/>
    </source>
</evidence>
<dbReference type="EMBL" id="VLTM01000055">
    <property type="protein sequence ID" value="KAA0159303.1"/>
    <property type="molecule type" value="Genomic_DNA"/>
</dbReference>
<proteinExistence type="inferred from homology"/>
<dbReference type="EMBL" id="VLTN01000003">
    <property type="protein sequence ID" value="KAA0156827.1"/>
    <property type="molecule type" value="Genomic_DNA"/>
</dbReference>
<dbReference type="Proteomes" id="UP000325113">
    <property type="component" value="Unassembled WGS sequence"/>
</dbReference>
<comment type="similarity">
    <text evidence="1">Belongs to the E(R) family.</text>
</comment>
<dbReference type="InterPro" id="IPR000781">
    <property type="entry name" value="ERH"/>
</dbReference>
<reference evidence="6 7" key="1">
    <citation type="submission" date="2019-07" db="EMBL/GenBank/DDBJ databases">
        <title>Genomes of Cafeteria roenbergensis.</title>
        <authorList>
            <person name="Fischer M.G."/>
            <person name="Hackl T."/>
            <person name="Roman M."/>
        </authorList>
    </citation>
    <scope>NUCLEOTIDE SEQUENCE [LARGE SCALE GENOMIC DNA]</scope>
    <source>
        <strain evidence="2 7">BVI</strain>
        <strain evidence="3 9">Cflag</strain>
        <strain evidence="5 6">E4-10P</strain>
        <strain evidence="4 8">RCC970-E3</strain>
    </source>
</reference>
<dbReference type="SUPFAM" id="SSF143875">
    <property type="entry name" value="ERH-like"/>
    <property type="match status" value="1"/>
</dbReference>
<organism evidence="2 7">
    <name type="scientific">Cafeteria roenbergensis</name>
    <name type="common">Marine flagellate</name>
    <dbReference type="NCBI Taxonomy" id="33653"/>
    <lineage>
        <taxon>Eukaryota</taxon>
        <taxon>Sar</taxon>
        <taxon>Stramenopiles</taxon>
        <taxon>Bigyra</taxon>
        <taxon>Opalozoa</taxon>
        <taxon>Bicosoecida</taxon>
        <taxon>Cafeteriaceae</taxon>
        <taxon>Cafeteria</taxon>
    </lineage>
</organism>
<dbReference type="Proteomes" id="UP000323011">
    <property type="component" value="Unassembled WGS sequence"/>
</dbReference>
<dbReference type="EMBL" id="VLTO01000004">
    <property type="protein sequence ID" value="KAA0177250.1"/>
    <property type="molecule type" value="Genomic_DNA"/>
</dbReference>
<evidence type="ECO:0000313" key="3">
    <source>
        <dbReference type="EMBL" id="KAA0159303.1"/>
    </source>
</evidence>
<dbReference type="PANTHER" id="PTHR12373:SF0">
    <property type="entry name" value="ENHANCER OF RUDIMENTARY HOMOLOG"/>
    <property type="match status" value="1"/>
</dbReference>
<dbReference type="OrthoDB" id="7887808at2759"/>
<dbReference type="EMBL" id="VLTL01000033">
    <property type="protein sequence ID" value="KAA0167576.1"/>
    <property type="molecule type" value="Genomic_DNA"/>
</dbReference>
<accession>A0A5A8CWM6</accession>
<evidence type="ECO:0000313" key="7">
    <source>
        <dbReference type="Proteomes" id="UP000323011"/>
    </source>
</evidence>
<dbReference type="Pfam" id="PF01133">
    <property type="entry name" value="ER"/>
    <property type="match status" value="1"/>
</dbReference>
<dbReference type="OMA" id="RTFMDFN"/>
<name>A0A5A8CWM6_CAFRO</name>
<gene>
    <name evidence="5" type="ORF">FNF27_01030</name>
    <name evidence="4" type="ORF">FNF28_02790</name>
    <name evidence="2" type="ORF">FNF29_00937</name>
    <name evidence="3" type="ORF">FNF31_04892</name>
</gene>
<evidence type="ECO:0000313" key="9">
    <source>
        <dbReference type="Proteomes" id="UP000325113"/>
    </source>
</evidence>